<evidence type="ECO:0000259" key="1">
    <source>
        <dbReference type="Pfam" id="PF09413"/>
    </source>
</evidence>
<evidence type="ECO:0000313" key="2">
    <source>
        <dbReference type="EMBL" id="TFZ40257.1"/>
    </source>
</evidence>
<evidence type="ECO:0000313" key="3">
    <source>
        <dbReference type="Proteomes" id="UP000298381"/>
    </source>
</evidence>
<proteinExistence type="predicted"/>
<name>A0A4Z0D5V4_9FIRM</name>
<dbReference type="OrthoDB" id="1698375at2"/>
<dbReference type="Pfam" id="PF09413">
    <property type="entry name" value="DUF2007"/>
    <property type="match status" value="1"/>
</dbReference>
<dbReference type="EMBL" id="SRIB01000006">
    <property type="protein sequence ID" value="TFZ40257.1"/>
    <property type="molecule type" value="Genomic_DNA"/>
</dbReference>
<feature type="domain" description="DUF2007" evidence="1">
    <location>
        <begin position="12"/>
        <end position="75"/>
    </location>
</feature>
<dbReference type="InterPro" id="IPR011322">
    <property type="entry name" value="N-reg_PII-like_a/b"/>
</dbReference>
<dbReference type="AlphaFoldDB" id="A0A4Z0D5V4"/>
<organism evidence="2 3">
    <name type="scientific">Soehngenia longivitae</name>
    <dbReference type="NCBI Taxonomy" id="2562294"/>
    <lineage>
        <taxon>Bacteria</taxon>
        <taxon>Bacillati</taxon>
        <taxon>Bacillota</taxon>
        <taxon>Tissierellia</taxon>
        <taxon>Tissierellales</taxon>
        <taxon>Tissierellaceae</taxon>
        <taxon>Soehngenia</taxon>
    </lineage>
</organism>
<keyword evidence="3" id="KW-1185">Reference proteome</keyword>
<dbReference type="InterPro" id="IPR018551">
    <property type="entry name" value="DUF2007"/>
</dbReference>
<reference evidence="2 3" key="1">
    <citation type="submission" date="2019-03" db="EMBL/GenBank/DDBJ databases">
        <title>Draft genome sequence data and analysis of a Fermenting Bacterium, Soehngenia longevitae strain 1933PT, isolated from petroleum reservoir in Azerbaijan.</title>
        <authorList>
            <person name="Grouzdev D.S."/>
            <person name="Bidzhieva S.K."/>
            <person name="Sokolova D.S."/>
            <person name="Tourova T.P."/>
            <person name="Poltaraus A.B."/>
            <person name="Nazina T.N."/>
        </authorList>
    </citation>
    <scope>NUCLEOTIDE SEQUENCE [LARGE SCALE GENOMIC DNA]</scope>
    <source>
        <strain evidence="2 3">1933P</strain>
    </source>
</reference>
<dbReference type="Proteomes" id="UP000298381">
    <property type="component" value="Unassembled WGS sequence"/>
</dbReference>
<dbReference type="Gene3D" id="3.30.70.790">
    <property type="entry name" value="UreE, C-terminal domain"/>
    <property type="match status" value="1"/>
</dbReference>
<dbReference type="RefSeq" id="WP_135271030.1">
    <property type="nucleotide sequence ID" value="NZ_SRIB01000006.1"/>
</dbReference>
<accession>A0A4Z0D5V4</accession>
<protein>
    <submittedName>
        <fullName evidence="2">DUF2007 domain-containing protein</fullName>
    </submittedName>
</protein>
<sequence length="85" mass="9600">MKREDKEDVNLKLLIKTSDRTMLSLIESTLKENNIPYITKDKGTGGYLKIIAGASIYDTEIYVSDNDLAKAREVVDLLTQSDTKF</sequence>
<gene>
    <name evidence="2" type="ORF">E4100_05435</name>
</gene>
<dbReference type="SUPFAM" id="SSF54913">
    <property type="entry name" value="GlnB-like"/>
    <property type="match status" value="1"/>
</dbReference>
<comment type="caution">
    <text evidence="2">The sequence shown here is derived from an EMBL/GenBank/DDBJ whole genome shotgun (WGS) entry which is preliminary data.</text>
</comment>